<dbReference type="InterPro" id="IPR018060">
    <property type="entry name" value="HTH_AraC"/>
</dbReference>
<dbReference type="RefSeq" id="WP_075077758.1">
    <property type="nucleotide sequence ID" value="NZ_BDCO01000002.1"/>
</dbReference>
<accession>A0A146G228</accession>
<evidence type="ECO:0000256" key="2">
    <source>
        <dbReference type="ARBA" id="ARBA00023125"/>
    </source>
</evidence>
<dbReference type="InterPro" id="IPR050204">
    <property type="entry name" value="AraC_XylS_family_regulators"/>
</dbReference>
<keyword evidence="1" id="KW-0805">Transcription regulation</keyword>
<dbReference type="PROSITE" id="PS01124">
    <property type="entry name" value="HTH_ARAC_FAMILY_2"/>
    <property type="match status" value="1"/>
</dbReference>
<feature type="domain" description="HTH araC/xylS-type" evidence="4">
    <location>
        <begin position="175"/>
        <end position="273"/>
    </location>
</feature>
<evidence type="ECO:0000259" key="4">
    <source>
        <dbReference type="PROSITE" id="PS01124"/>
    </source>
</evidence>
<dbReference type="InterPro" id="IPR020449">
    <property type="entry name" value="Tscrpt_reg_AraC-type_HTH"/>
</dbReference>
<name>A0A146G228_TERSA</name>
<dbReference type="GO" id="GO:0043565">
    <property type="term" value="F:sequence-specific DNA binding"/>
    <property type="evidence" value="ECO:0007669"/>
    <property type="project" value="InterPro"/>
</dbReference>
<proteinExistence type="predicted"/>
<dbReference type="Proteomes" id="UP000076023">
    <property type="component" value="Unassembled WGS sequence"/>
</dbReference>
<dbReference type="EMBL" id="BDCO01000002">
    <property type="protein sequence ID" value="GAT31885.1"/>
    <property type="molecule type" value="Genomic_DNA"/>
</dbReference>
<comment type="caution">
    <text evidence="5">The sequence shown here is derived from an EMBL/GenBank/DDBJ whole genome shotgun (WGS) entry which is preliminary data.</text>
</comment>
<dbReference type="InterPro" id="IPR018062">
    <property type="entry name" value="HTH_AraC-typ_CS"/>
</dbReference>
<evidence type="ECO:0000313" key="6">
    <source>
        <dbReference type="Proteomes" id="UP000076023"/>
    </source>
</evidence>
<dbReference type="AlphaFoldDB" id="A0A146G228"/>
<sequence length="283" mass="31730">MDIGSPPSTEAEAFFRNLTLKVLVTRRTCIGDDWSLDLCSPYWRLYVNKDRGGFIDMGDGRIPLRPGTLYLIPAWLRFSTGVTTPTMQSYIHFEFQNFPSGIHRAHFQRPLSLPLTGQLLQTCSRWEDALIQDNPLWIALAHAYAIAYSAMATALEEYPEGRGCFAWAAGSGRFKPALDFIADHLAKPIRNEELARRCGMSTSHFIRMFRGALGVTPTQYVMDRRIASSAEMLTCTERSIEDIAESLGFSDRFHFSKAFAQRLNATPAAYRRSLRSASVSGAA</sequence>
<evidence type="ECO:0000313" key="5">
    <source>
        <dbReference type="EMBL" id="GAT31885.1"/>
    </source>
</evidence>
<dbReference type="STRING" id="690879.TSACC_2279"/>
<keyword evidence="2" id="KW-0238">DNA-binding</keyword>
<keyword evidence="6" id="KW-1185">Reference proteome</keyword>
<dbReference type="InParanoid" id="A0A146G228"/>
<dbReference type="SMART" id="SM00342">
    <property type="entry name" value="HTH_ARAC"/>
    <property type="match status" value="1"/>
</dbReference>
<dbReference type="Gene3D" id="1.10.10.60">
    <property type="entry name" value="Homeodomain-like"/>
    <property type="match status" value="2"/>
</dbReference>
<evidence type="ECO:0000256" key="3">
    <source>
        <dbReference type="ARBA" id="ARBA00023163"/>
    </source>
</evidence>
<dbReference type="InterPro" id="IPR009057">
    <property type="entry name" value="Homeodomain-like_sf"/>
</dbReference>
<dbReference type="PROSITE" id="PS00041">
    <property type="entry name" value="HTH_ARAC_FAMILY_1"/>
    <property type="match status" value="1"/>
</dbReference>
<dbReference type="PANTHER" id="PTHR46796:SF6">
    <property type="entry name" value="ARAC SUBFAMILY"/>
    <property type="match status" value="1"/>
</dbReference>
<dbReference type="PRINTS" id="PR00032">
    <property type="entry name" value="HTHARAC"/>
</dbReference>
<reference evidence="6" key="1">
    <citation type="journal article" date="2017" name="Genome Announc.">
        <title>Draft Genome Sequence of Terrimicrobium sacchariphilum NM-5T, a Facultative Anaerobic Soil Bacterium of the Class Spartobacteria.</title>
        <authorList>
            <person name="Qiu Y.L."/>
            <person name="Tourlousse D.M."/>
            <person name="Matsuura N."/>
            <person name="Ohashi A."/>
            <person name="Sekiguchi Y."/>
        </authorList>
    </citation>
    <scope>NUCLEOTIDE SEQUENCE [LARGE SCALE GENOMIC DNA]</scope>
    <source>
        <strain evidence="6">NM-5</strain>
    </source>
</reference>
<protein>
    <submittedName>
        <fullName evidence="5">Helix-turn-helix domain-containing protein</fullName>
    </submittedName>
</protein>
<dbReference type="GO" id="GO:0003700">
    <property type="term" value="F:DNA-binding transcription factor activity"/>
    <property type="evidence" value="ECO:0007669"/>
    <property type="project" value="InterPro"/>
</dbReference>
<dbReference type="Pfam" id="PF12833">
    <property type="entry name" value="HTH_18"/>
    <property type="match status" value="1"/>
</dbReference>
<dbReference type="SUPFAM" id="SSF46689">
    <property type="entry name" value="Homeodomain-like"/>
    <property type="match status" value="2"/>
</dbReference>
<organism evidence="5 6">
    <name type="scientific">Terrimicrobium sacchariphilum</name>
    <dbReference type="NCBI Taxonomy" id="690879"/>
    <lineage>
        <taxon>Bacteria</taxon>
        <taxon>Pseudomonadati</taxon>
        <taxon>Verrucomicrobiota</taxon>
        <taxon>Terrimicrobiia</taxon>
        <taxon>Terrimicrobiales</taxon>
        <taxon>Terrimicrobiaceae</taxon>
        <taxon>Terrimicrobium</taxon>
    </lineage>
</organism>
<evidence type="ECO:0000256" key="1">
    <source>
        <dbReference type="ARBA" id="ARBA00023015"/>
    </source>
</evidence>
<dbReference type="PANTHER" id="PTHR46796">
    <property type="entry name" value="HTH-TYPE TRANSCRIPTIONAL ACTIVATOR RHAS-RELATED"/>
    <property type="match status" value="1"/>
</dbReference>
<gene>
    <name evidence="5" type="ORF">TSACC_2279</name>
</gene>
<dbReference type="OrthoDB" id="185691at2"/>
<keyword evidence="3" id="KW-0804">Transcription</keyword>